<evidence type="ECO:0000256" key="6">
    <source>
        <dbReference type="RuleBase" id="RU363126"/>
    </source>
</evidence>
<keyword evidence="6" id="KW-0869">Chloride channel</keyword>
<reference evidence="7" key="3">
    <citation type="submission" date="2025-09" db="UniProtKB">
        <authorList>
            <consortium name="Ensembl"/>
        </authorList>
    </citation>
    <scope>IDENTIFICATION</scope>
</reference>
<keyword evidence="6" id="KW-0868">Chloride</keyword>
<dbReference type="Ensembl" id="ENSCSAVT00000011302.1">
    <property type="protein sequence ID" value="ENSCSAVP00000011171.1"/>
    <property type="gene ID" value="ENSCSAVG00000006529.1"/>
</dbReference>
<dbReference type="HOGENOM" id="CLU_018069_0_1_1"/>
<proteinExistence type="inferred from homology"/>
<dbReference type="GO" id="GO:0005886">
    <property type="term" value="C:plasma membrane"/>
    <property type="evidence" value="ECO:0007669"/>
    <property type="project" value="UniProtKB-SubCell"/>
</dbReference>
<evidence type="ECO:0000313" key="7">
    <source>
        <dbReference type="Ensembl" id="ENSCSAVP00000011171.1"/>
    </source>
</evidence>
<feature type="transmembrane region" description="Helical" evidence="6">
    <location>
        <begin position="36"/>
        <end position="54"/>
    </location>
</feature>
<dbReference type="AlphaFoldDB" id="H2Z0Q9"/>
<organism evidence="7 8">
    <name type="scientific">Ciona savignyi</name>
    <name type="common">Pacific transparent sea squirt</name>
    <dbReference type="NCBI Taxonomy" id="51511"/>
    <lineage>
        <taxon>Eukaryota</taxon>
        <taxon>Metazoa</taxon>
        <taxon>Chordata</taxon>
        <taxon>Tunicata</taxon>
        <taxon>Ascidiacea</taxon>
        <taxon>Phlebobranchia</taxon>
        <taxon>Cionidae</taxon>
        <taxon>Ciona</taxon>
    </lineage>
</organism>
<dbReference type="PANTHER" id="PTHR10736">
    <property type="entry name" value="BESTROPHIN"/>
    <property type="match status" value="1"/>
</dbReference>
<keyword evidence="2 6" id="KW-0812">Transmembrane</keyword>
<keyword evidence="4 6" id="KW-0472">Membrane</keyword>
<feature type="transmembrane region" description="Helical" evidence="6">
    <location>
        <begin position="269"/>
        <end position="287"/>
    </location>
</feature>
<dbReference type="OMA" id="APECGCG"/>
<reference evidence="8" key="1">
    <citation type="submission" date="2003-08" db="EMBL/GenBank/DDBJ databases">
        <authorList>
            <person name="Birren B."/>
            <person name="Nusbaum C."/>
            <person name="Abebe A."/>
            <person name="Abouelleil A."/>
            <person name="Adekoya E."/>
            <person name="Ait-zahra M."/>
            <person name="Allen N."/>
            <person name="Allen T."/>
            <person name="An P."/>
            <person name="Anderson M."/>
            <person name="Anderson S."/>
            <person name="Arachchi H."/>
            <person name="Armbruster J."/>
            <person name="Bachantsang P."/>
            <person name="Baldwin J."/>
            <person name="Barry A."/>
            <person name="Bayul T."/>
            <person name="Blitshsteyn B."/>
            <person name="Bloom T."/>
            <person name="Blye J."/>
            <person name="Boguslavskiy L."/>
            <person name="Borowsky M."/>
            <person name="Boukhgalter B."/>
            <person name="Brunache A."/>
            <person name="Butler J."/>
            <person name="Calixte N."/>
            <person name="Calvo S."/>
            <person name="Camarata J."/>
            <person name="Campo K."/>
            <person name="Chang J."/>
            <person name="Cheshatsang Y."/>
            <person name="Citroen M."/>
            <person name="Collymore A."/>
            <person name="Considine T."/>
            <person name="Cook A."/>
            <person name="Cooke P."/>
            <person name="Corum B."/>
            <person name="Cuomo C."/>
            <person name="David R."/>
            <person name="Dawoe T."/>
            <person name="Degray S."/>
            <person name="Dodge S."/>
            <person name="Dooley K."/>
            <person name="Dorje P."/>
            <person name="Dorjee K."/>
            <person name="Dorris L."/>
            <person name="Duffey N."/>
            <person name="Dupes A."/>
            <person name="Elkins T."/>
            <person name="Engels R."/>
            <person name="Erickson J."/>
            <person name="Farina A."/>
            <person name="Faro S."/>
            <person name="Ferreira P."/>
            <person name="Fischer H."/>
            <person name="Fitzgerald M."/>
            <person name="Foley K."/>
            <person name="Gage D."/>
            <person name="Galagan J."/>
            <person name="Gearin G."/>
            <person name="Gnerre S."/>
            <person name="Gnirke A."/>
            <person name="Goyette A."/>
            <person name="Graham J."/>
            <person name="Grandbois E."/>
            <person name="Gyaltsen K."/>
            <person name="Hafez N."/>
            <person name="Hagopian D."/>
            <person name="Hagos B."/>
            <person name="Hall J."/>
            <person name="Hatcher B."/>
            <person name="Heller A."/>
            <person name="Higgins H."/>
            <person name="Honan T."/>
            <person name="Horn A."/>
            <person name="Houde N."/>
            <person name="Hughes L."/>
            <person name="Hulme W."/>
            <person name="Husby E."/>
            <person name="Iliev I."/>
            <person name="Jaffe D."/>
            <person name="Jones C."/>
            <person name="Kamal M."/>
            <person name="Kamat A."/>
            <person name="Kamvysselis M."/>
            <person name="Karlsson E."/>
            <person name="Kells C."/>
            <person name="Kieu A."/>
            <person name="Kisner P."/>
            <person name="Kodira C."/>
            <person name="Kulbokas E."/>
            <person name="Labutti K."/>
            <person name="Lama D."/>
            <person name="Landers T."/>
            <person name="Leger J."/>
            <person name="Levine S."/>
            <person name="Lewis D."/>
            <person name="Lewis T."/>
            <person name="Lindblad-toh K."/>
            <person name="Liu X."/>
            <person name="Lokyitsang T."/>
            <person name="Lokyitsang Y."/>
            <person name="Lucien O."/>
            <person name="Lui A."/>
            <person name="Ma L.J."/>
            <person name="Mabbitt R."/>
            <person name="Macdonald J."/>
            <person name="Maclean C."/>
            <person name="Major J."/>
            <person name="Manning J."/>
            <person name="Marabella R."/>
            <person name="Maru K."/>
            <person name="Matthews C."/>
            <person name="Mauceli E."/>
            <person name="Mccarthy M."/>
            <person name="Mcdonough S."/>
            <person name="Mcghee T."/>
            <person name="Meldrim J."/>
            <person name="Meneus L."/>
            <person name="Mesirov J."/>
            <person name="Mihalev A."/>
            <person name="Mihova T."/>
            <person name="Mikkelsen T."/>
            <person name="Mlenga V."/>
            <person name="Moru K."/>
            <person name="Mozes J."/>
            <person name="Mulrain L."/>
            <person name="Munson G."/>
            <person name="Naylor J."/>
            <person name="Newes C."/>
            <person name="Nguyen C."/>
            <person name="Nguyen N."/>
            <person name="Nguyen T."/>
            <person name="Nicol R."/>
            <person name="Nielsen C."/>
            <person name="Nizzari M."/>
            <person name="Norbu C."/>
            <person name="Norbu N."/>
            <person name="O'donnell P."/>
            <person name="Okoawo O."/>
            <person name="O'leary S."/>
            <person name="Omotosho B."/>
            <person name="O'neill K."/>
            <person name="Osman S."/>
            <person name="Parker S."/>
            <person name="Perrin D."/>
            <person name="Phunkhang P."/>
            <person name="Piqani B."/>
            <person name="Purcell S."/>
            <person name="Rachupka T."/>
            <person name="Ramasamy U."/>
            <person name="Rameau R."/>
            <person name="Ray V."/>
            <person name="Raymond C."/>
            <person name="Retta R."/>
            <person name="Richardson S."/>
            <person name="Rise C."/>
            <person name="Rodriguez J."/>
            <person name="Rogers J."/>
            <person name="Rogov P."/>
            <person name="Rutman M."/>
            <person name="Schupbach R."/>
            <person name="Seaman C."/>
            <person name="Settipalli S."/>
            <person name="Sharpe T."/>
            <person name="Sheridan J."/>
            <person name="Sherpa N."/>
            <person name="Shi J."/>
            <person name="Smirnov S."/>
            <person name="Smith C."/>
            <person name="Sougnez C."/>
            <person name="Spencer B."/>
            <person name="Stalker J."/>
            <person name="Stange-thomann N."/>
            <person name="Stavropoulos S."/>
            <person name="Stetson K."/>
            <person name="Stone C."/>
            <person name="Stone S."/>
            <person name="Stubbs M."/>
            <person name="Talamas J."/>
            <person name="Tchuinga P."/>
            <person name="Tenzing P."/>
            <person name="Tesfaye S."/>
            <person name="Theodore J."/>
            <person name="Thoulutsang Y."/>
            <person name="Topham K."/>
            <person name="Towey S."/>
            <person name="Tsamla T."/>
            <person name="Tsomo N."/>
            <person name="Vallee D."/>
            <person name="Vassiliev H."/>
            <person name="Venkataraman V."/>
            <person name="Vinson J."/>
            <person name="Vo A."/>
            <person name="Wade C."/>
            <person name="Wang S."/>
            <person name="Wangchuk T."/>
            <person name="Wangdi T."/>
            <person name="Whittaker C."/>
            <person name="Wilkinson J."/>
            <person name="Wu Y."/>
            <person name="Wyman D."/>
            <person name="Yadav S."/>
            <person name="Yang S."/>
            <person name="Yang X."/>
            <person name="Yeager S."/>
            <person name="Yee E."/>
            <person name="Young G."/>
            <person name="Zainoun J."/>
            <person name="Zembeck L."/>
            <person name="Zimmer A."/>
            <person name="Zody M."/>
            <person name="Lander E."/>
        </authorList>
    </citation>
    <scope>NUCLEOTIDE SEQUENCE [LARGE SCALE GENOMIC DNA]</scope>
</reference>
<dbReference type="InterPro" id="IPR021134">
    <property type="entry name" value="Bestrophin-like"/>
</dbReference>
<dbReference type="PANTHER" id="PTHR10736:SF0">
    <property type="entry name" value="BESTROPHIN HOMOLOG"/>
    <property type="match status" value="1"/>
</dbReference>
<keyword evidence="6" id="KW-0407">Ion channel</keyword>
<dbReference type="InterPro" id="IPR000615">
    <property type="entry name" value="Bestrophin"/>
</dbReference>
<keyword evidence="6" id="KW-0406">Ion transport</keyword>
<dbReference type="Proteomes" id="UP000007875">
    <property type="component" value="Unassembled WGS sequence"/>
</dbReference>
<comment type="similarity">
    <text evidence="5 6">Belongs to the anion channel-forming bestrophin (TC 1.A.46) family. Calcium-sensitive chloride channel subfamily.</text>
</comment>
<dbReference type="Pfam" id="PF01062">
    <property type="entry name" value="Bestrophin"/>
    <property type="match status" value="1"/>
</dbReference>
<comment type="function">
    <text evidence="6">Forms chloride channels.</text>
</comment>
<keyword evidence="8" id="KW-1185">Reference proteome</keyword>
<sequence>MTVTYTHEVANARLSGFSSLLVRWKGSVYKLFYKEFLIYTVLYTIVSILYRTCFHGSNKVYFEKLCLQFQSYTDLIPISFVLGFYVTLIVGRWWSQLEHLPFPDPLMLIIGANVHGADDRGKMVRRTLLRYVNIAQVLTYRCVSTAVYKRFPTMDHVVAAGIMTKSEYSLYESIKTENLKYWVPFVWFSNLLSKLRQEGRIYDDMTYKLILEELNTYRTHCGSLVNYDWISVPLVYTQVVTVAVYMFFVSTLLSRQYLDPTMNYTGHEVDLYVPIFTICQFFFYMGWLKVAEQLINPFGEDDDDFEVNWCIDRNLEISMLAVDQMYSKHPKMQRDLYWNIPNPDVPYTAASANHKVEPFMGSTFDMRLPKENVQIPENRMDLLKDINDSKVNNQ</sequence>
<keyword evidence="6" id="KW-0813">Transport</keyword>
<keyword evidence="6" id="KW-1003">Cell membrane</keyword>
<reference evidence="7" key="2">
    <citation type="submission" date="2025-08" db="UniProtKB">
        <authorList>
            <consortium name="Ensembl"/>
        </authorList>
    </citation>
    <scope>IDENTIFICATION</scope>
</reference>
<evidence type="ECO:0000256" key="1">
    <source>
        <dbReference type="ARBA" id="ARBA00004370"/>
    </source>
</evidence>
<comment type="subcellular location">
    <subcellularLocation>
        <location evidence="6">Cell membrane</location>
        <topology evidence="6">Multi-pass membrane protein</topology>
    </subcellularLocation>
    <subcellularLocation>
        <location evidence="1">Membrane</location>
    </subcellularLocation>
</comment>
<protein>
    <recommendedName>
        <fullName evidence="6">Bestrophin homolog</fullName>
    </recommendedName>
</protein>
<name>H2Z0Q9_CIOSA</name>
<feature type="transmembrane region" description="Helical" evidence="6">
    <location>
        <begin position="75"/>
        <end position="94"/>
    </location>
</feature>
<evidence type="ECO:0000256" key="2">
    <source>
        <dbReference type="ARBA" id="ARBA00022692"/>
    </source>
</evidence>
<evidence type="ECO:0000256" key="5">
    <source>
        <dbReference type="ARBA" id="ARBA00034769"/>
    </source>
</evidence>
<dbReference type="GO" id="GO:0005254">
    <property type="term" value="F:chloride channel activity"/>
    <property type="evidence" value="ECO:0007669"/>
    <property type="project" value="UniProtKB-KW"/>
</dbReference>
<evidence type="ECO:0000256" key="3">
    <source>
        <dbReference type="ARBA" id="ARBA00022989"/>
    </source>
</evidence>
<dbReference type="GO" id="GO:0034707">
    <property type="term" value="C:chloride channel complex"/>
    <property type="evidence" value="ECO:0007669"/>
    <property type="project" value="UniProtKB-KW"/>
</dbReference>
<keyword evidence="3 6" id="KW-1133">Transmembrane helix</keyword>
<evidence type="ECO:0000256" key="4">
    <source>
        <dbReference type="ARBA" id="ARBA00023136"/>
    </source>
</evidence>
<feature type="transmembrane region" description="Helical" evidence="6">
    <location>
        <begin position="229"/>
        <end position="248"/>
    </location>
</feature>
<dbReference type="InParanoid" id="H2Z0Q9"/>
<dbReference type="GeneTree" id="ENSGT00940000158650"/>
<dbReference type="eggNOG" id="KOG3547">
    <property type="taxonomic scope" value="Eukaryota"/>
</dbReference>
<accession>H2Z0Q9</accession>
<evidence type="ECO:0000313" key="8">
    <source>
        <dbReference type="Proteomes" id="UP000007875"/>
    </source>
</evidence>